<gene>
    <name evidence="1" type="ORF">SDC9_180256</name>
</gene>
<reference evidence="1" key="1">
    <citation type="submission" date="2019-08" db="EMBL/GenBank/DDBJ databases">
        <authorList>
            <person name="Kucharzyk K."/>
            <person name="Murdoch R.W."/>
            <person name="Higgins S."/>
            <person name="Loffler F."/>
        </authorList>
    </citation>
    <scope>NUCLEOTIDE SEQUENCE</scope>
</reference>
<accession>A0A645H2R5</accession>
<proteinExistence type="predicted"/>
<organism evidence="1">
    <name type="scientific">bioreactor metagenome</name>
    <dbReference type="NCBI Taxonomy" id="1076179"/>
    <lineage>
        <taxon>unclassified sequences</taxon>
        <taxon>metagenomes</taxon>
        <taxon>ecological metagenomes</taxon>
    </lineage>
</organism>
<dbReference type="AlphaFoldDB" id="A0A645H2R5"/>
<protein>
    <submittedName>
        <fullName evidence="1">Uncharacterized protein</fullName>
    </submittedName>
</protein>
<dbReference type="EMBL" id="VSSQ01084965">
    <property type="protein sequence ID" value="MPN32776.1"/>
    <property type="molecule type" value="Genomic_DNA"/>
</dbReference>
<name>A0A645H2R5_9ZZZZ</name>
<evidence type="ECO:0000313" key="1">
    <source>
        <dbReference type="EMBL" id="MPN32776.1"/>
    </source>
</evidence>
<sequence>MMDLNPWITPSISVRNTREPLIVRAGFKGEVRERLSYNVWAGYNEYKGYMTMFHFTDNMYGPVNTFIASYKDMNKMSAGGEVFWKSDAVESG</sequence>
<comment type="caution">
    <text evidence="1">The sequence shown here is derived from an EMBL/GenBank/DDBJ whole genome shotgun (WGS) entry which is preliminary data.</text>
</comment>